<evidence type="ECO:0000313" key="1">
    <source>
        <dbReference type="EMBL" id="KZP06701.1"/>
    </source>
</evidence>
<name>A0A167X0U8_9AGAM</name>
<organism evidence="1 2">
    <name type="scientific">Athelia psychrophila</name>
    <dbReference type="NCBI Taxonomy" id="1759441"/>
    <lineage>
        <taxon>Eukaryota</taxon>
        <taxon>Fungi</taxon>
        <taxon>Dikarya</taxon>
        <taxon>Basidiomycota</taxon>
        <taxon>Agaricomycotina</taxon>
        <taxon>Agaricomycetes</taxon>
        <taxon>Agaricomycetidae</taxon>
        <taxon>Atheliales</taxon>
        <taxon>Atheliaceae</taxon>
        <taxon>Athelia</taxon>
    </lineage>
</organism>
<reference evidence="1 2" key="1">
    <citation type="journal article" date="2016" name="Mol. Biol. Evol.">
        <title>Comparative Genomics of Early-Diverging Mushroom-Forming Fungi Provides Insights into the Origins of Lignocellulose Decay Capabilities.</title>
        <authorList>
            <person name="Nagy L.G."/>
            <person name="Riley R."/>
            <person name="Tritt A."/>
            <person name="Adam C."/>
            <person name="Daum C."/>
            <person name="Floudas D."/>
            <person name="Sun H."/>
            <person name="Yadav J.S."/>
            <person name="Pangilinan J."/>
            <person name="Larsson K.H."/>
            <person name="Matsuura K."/>
            <person name="Barry K."/>
            <person name="Labutti K."/>
            <person name="Kuo R."/>
            <person name="Ohm R.A."/>
            <person name="Bhattacharya S.S."/>
            <person name="Shirouzu T."/>
            <person name="Yoshinaga Y."/>
            <person name="Martin F.M."/>
            <person name="Grigoriev I.V."/>
            <person name="Hibbett D.S."/>
        </authorList>
    </citation>
    <scope>NUCLEOTIDE SEQUENCE [LARGE SCALE GENOMIC DNA]</scope>
    <source>
        <strain evidence="1 2">CBS 109695</strain>
    </source>
</reference>
<dbReference type="STRING" id="436010.A0A167X0U8"/>
<dbReference type="OrthoDB" id="3342934at2759"/>
<dbReference type="Proteomes" id="UP000076532">
    <property type="component" value="Unassembled WGS sequence"/>
</dbReference>
<accession>A0A167X0U8</accession>
<gene>
    <name evidence="1" type="ORF">FIBSPDRAFT_804656</name>
</gene>
<feature type="non-terminal residue" evidence="1">
    <location>
        <position position="1"/>
    </location>
</feature>
<dbReference type="AlphaFoldDB" id="A0A167X0U8"/>
<protein>
    <recommendedName>
        <fullName evidence="3">Thaumatin-like protein</fullName>
    </recommendedName>
</protein>
<evidence type="ECO:0000313" key="2">
    <source>
        <dbReference type="Proteomes" id="UP000076532"/>
    </source>
</evidence>
<proteinExistence type="predicted"/>
<sequence length="125" mass="12879">FVNNCGYGTPLFLYEGDATPQGAATISGQLLGGIAWLGDQGSCEASGVNCGAAEFTLVNTGYSQADITLEPKGNHVYSYPISLNFINGCNDGLSCTSSTCADASFTPTQVPLVQCFPNNPGVSLL</sequence>
<dbReference type="EMBL" id="KV417776">
    <property type="protein sequence ID" value="KZP06701.1"/>
    <property type="molecule type" value="Genomic_DNA"/>
</dbReference>
<feature type="non-terminal residue" evidence="1">
    <location>
        <position position="125"/>
    </location>
</feature>
<keyword evidence="2" id="KW-1185">Reference proteome</keyword>
<evidence type="ECO:0008006" key="3">
    <source>
        <dbReference type="Google" id="ProtNLM"/>
    </source>
</evidence>